<evidence type="ECO:0000313" key="2">
    <source>
        <dbReference type="Proteomes" id="UP001165101"/>
    </source>
</evidence>
<evidence type="ECO:0000313" key="1">
    <source>
        <dbReference type="EMBL" id="GME88961.1"/>
    </source>
</evidence>
<reference evidence="1" key="1">
    <citation type="submission" date="2023-04" db="EMBL/GenBank/DDBJ databases">
        <title>Candida boidinii NBRC 1967.</title>
        <authorList>
            <person name="Ichikawa N."/>
            <person name="Sato H."/>
            <person name="Tonouchi N."/>
        </authorList>
    </citation>
    <scope>NUCLEOTIDE SEQUENCE</scope>
    <source>
        <strain evidence="1">NBRC 1967</strain>
    </source>
</reference>
<sequence length="358" mass="40146">MSKVVVIGAGVIGLTNALMLLQKGYDVTIIAKHLPSDFDFGQEYTSPIAGANWHSFANNDQIEIQNFDKPGYKKFLHFADYVPKAGVVRRKNVNYITKDKLKQEGGKIELPWFKDFVEGFRILNENELPSDIGFGFEFDGVVISTTIYLNYLLLECVDLGATYKRVNLTKLSDAIKYHSTGKPADLIVNCSGLLAKHLVNDKTVYPVRGQVLLVENSCPNLLTVEYHDPNHPNEMLYIMPRKEGGSVIGGCFSPNPNDNNGSIDYELAERILINAKKYMPKLIDSNFNNNPNVFKIIRYQVGYRPFREDGYRIEKEIINSGIKVVHCYGHGGAGFQSSYGTCSKSVSLVDSFLSNYKL</sequence>
<gene>
    <name evidence="1" type="ORF">Cboi01_000119000</name>
</gene>
<protein>
    <submittedName>
        <fullName evidence="1">Unnamed protein product</fullName>
    </submittedName>
</protein>
<name>A0ACB5TK20_CANBO</name>
<dbReference type="EMBL" id="BSXV01000406">
    <property type="protein sequence ID" value="GME88961.1"/>
    <property type="molecule type" value="Genomic_DNA"/>
</dbReference>
<accession>A0ACB5TK20</accession>
<dbReference type="Proteomes" id="UP001165101">
    <property type="component" value="Unassembled WGS sequence"/>
</dbReference>
<proteinExistence type="predicted"/>
<organism evidence="1 2">
    <name type="scientific">Candida boidinii</name>
    <name type="common">Yeast</name>
    <dbReference type="NCBI Taxonomy" id="5477"/>
    <lineage>
        <taxon>Eukaryota</taxon>
        <taxon>Fungi</taxon>
        <taxon>Dikarya</taxon>
        <taxon>Ascomycota</taxon>
        <taxon>Saccharomycotina</taxon>
        <taxon>Pichiomycetes</taxon>
        <taxon>Pichiales</taxon>
        <taxon>Pichiaceae</taxon>
        <taxon>Ogataea</taxon>
        <taxon>Ogataea/Candida clade</taxon>
    </lineage>
</organism>
<comment type="caution">
    <text evidence="1">The sequence shown here is derived from an EMBL/GenBank/DDBJ whole genome shotgun (WGS) entry which is preliminary data.</text>
</comment>
<keyword evidence="2" id="KW-1185">Reference proteome</keyword>